<name>A0A9J7ATD6_9PROT</name>
<keyword evidence="3" id="KW-1185">Reference proteome</keyword>
<dbReference type="KEGG" id="naci:NUH88_20395"/>
<protein>
    <submittedName>
        <fullName evidence="2">Flavin reductase family protein</fullName>
    </submittedName>
</protein>
<evidence type="ECO:0000259" key="1">
    <source>
        <dbReference type="SMART" id="SM00903"/>
    </source>
</evidence>
<dbReference type="Pfam" id="PF01613">
    <property type="entry name" value="Flavin_Reduct"/>
    <property type="match status" value="1"/>
</dbReference>
<dbReference type="PANTHER" id="PTHR43812">
    <property type="entry name" value="BLR2425 PROTEIN"/>
    <property type="match status" value="1"/>
</dbReference>
<evidence type="ECO:0000313" key="2">
    <source>
        <dbReference type="EMBL" id="UUX49745.1"/>
    </source>
</evidence>
<dbReference type="GO" id="GO:0010181">
    <property type="term" value="F:FMN binding"/>
    <property type="evidence" value="ECO:0007669"/>
    <property type="project" value="InterPro"/>
</dbReference>
<feature type="domain" description="Flavin reductase like" evidence="1">
    <location>
        <begin position="22"/>
        <end position="178"/>
    </location>
</feature>
<dbReference type="GO" id="GO:0016646">
    <property type="term" value="F:oxidoreductase activity, acting on the CH-NH group of donors, NAD or NADP as acceptor"/>
    <property type="evidence" value="ECO:0007669"/>
    <property type="project" value="UniProtKB-ARBA"/>
</dbReference>
<accession>A0A9J7ATD6</accession>
<dbReference type="SMART" id="SM00903">
    <property type="entry name" value="Flavin_Reduct"/>
    <property type="match status" value="1"/>
</dbReference>
<dbReference type="PANTHER" id="PTHR43812:SF2">
    <property type="entry name" value="FLAVIN REDUCTASE LIKE DOMAIN-CONTAINING PROTEIN"/>
    <property type="match status" value="1"/>
</dbReference>
<sequence>MFFEPGKHKDHGFTFDPFKATISPRPIGWISTVDENGVTNLAPYSFFNAVSWAPPCVIFSSGSRPDGSPKDSQMNAEKTGEFVCNIVGAAQAKQMNQTAIHFPHGKDEMEFAGLEGLPSEFVKPLRVKDAPVHLECKYLRTIELPSVSDTARNCMILGEVVGIHIDEKYVADGRIDVTKYQPVGRLGYMDYCAVAETFEMNRPD</sequence>
<gene>
    <name evidence="2" type="ORF">NUH88_20395</name>
</gene>
<evidence type="ECO:0000313" key="3">
    <source>
        <dbReference type="Proteomes" id="UP001060336"/>
    </source>
</evidence>
<dbReference type="EMBL" id="CP102480">
    <property type="protein sequence ID" value="UUX49745.1"/>
    <property type="molecule type" value="Genomic_DNA"/>
</dbReference>
<dbReference type="SUPFAM" id="SSF50475">
    <property type="entry name" value="FMN-binding split barrel"/>
    <property type="match status" value="1"/>
</dbReference>
<dbReference type="RefSeq" id="WP_257768579.1">
    <property type="nucleotide sequence ID" value="NZ_CP102480.1"/>
</dbReference>
<proteinExistence type="predicted"/>
<organism evidence="2 3">
    <name type="scientific">Nisaea acidiphila</name>
    <dbReference type="NCBI Taxonomy" id="1862145"/>
    <lineage>
        <taxon>Bacteria</taxon>
        <taxon>Pseudomonadati</taxon>
        <taxon>Pseudomonadota</taxon>
        <taxon>Alphaproteobacteria</taxon>
        <taxon>Rhodospirillales</taxon>
        <taxon>Thalassobaculaceae</taxon>
        <taxon>Nisaea</taxon>
    </lineage>
</organism>
<reference evidence="2" key="1">
    <citation type="submission" date="2022-08" db="EMBL/GenBank/DDBJ databases">
        <title>Nisaea acidiphila sp. nov., isolated from a marine algal debris and emended description of the genus Nisaea Urios et al. 2008.</title>
        <authorList>
            <person name="Kwon K."/>
        </authorList>
    </citation>
    <scope>NUCLEOTIDE SEQUENCE</scope>
    <source>
        <strain evidence="2">MEBiC11861</strain>
    </source>
</reference>
<dbReference type="Gene3D" id="2.30.110.10">
    <property type="entry name" value="Electron Transport, Fmn-binding Protein, Chain A"/>
    <property type="match status" value="1"/>
</dbReference>
<dbReference type="InterPro" id="IPR002563">
    <property type="entry name" value="Flavin_Rdtase-like_dom"/>
</dbReference>
<dbReference type="AlphaFoldDB" id="A0A9J7ATD6"/>
<dbReference type="Proteomes" id="UP001060336">
    <property type="component" value="Chromosome"/>
</dbReference>
<dbReference type="InterPro" id="IPR012349">
    <property type="entry name" value="Split_barrel_FMN-bd"/>
</dbReference>